<dbReference type="PANTHER" id="PTHR37984">
    <property type="entry name" value="PROTEIN CBG26694"/>
    <property type="match status" value="1"/>
</dbReference>
<dbReference type="Gene3D" id="3.30.70.270">
    <property type="match status" value="2"/>
</dbReference>
<keyword evidence="2" id="KW-1185">Reference proteome</keyword>
<dbReference type="InterPro" id="IPR043502">
    <property type="entry name" value="DNA/RNA_pol_sf"/>
</dbReference>
<proteinExistence type="predicted"/>
<accession>A0A1U7WBT2</accession>
<dbReference type="RefSeq" id="XP_009777447.1">
    <property type="nucleotide sequence ID" value="XM_009779145.1"/>
</dbReference>
<protein>
    <submittedName>
        <fullName evidence="3">Uncharacterized protein LOC104227015</fullName>
    </submittedName>
</protein>
<dbReference type="Gene3D" id="3.10.10.10">
    <property type="entry name" value="HIV Type 1 Reverse Transcriptase, subunit A, domain 1"/>
    <property type="match status" value="1"/>
</dbReference>
<sequence>MPWLLLQGAKKGGNAPTSSQRKLVDEEKAVQEEEIPNNVEQSNDEVQIDIDDSVEETQEEVNPSRDHIVTPHFSNPKEINSTLMVLQKRKKDIGWTLTDIRGISPAFCMHKVNLEKGTKPSIDHQRRLNEAMQKVVKKEIIKWFDAGVVYPISNSSWAFSVQCVPKKRGMTVVTNVFMDDFSVFENSFDDCRANLDEVLARFEETTFVLNWKKCPFMVEKGIVLGHKISKNDIEVNKEKFEVISKVPPPTSVKGVQSFLGHTGFYRCFIKDFSKLVNQLCKLLEKDAKFHFNDDCIRGFELLKFKLTTTPIFTAPN</sequence>
<dbReference type="SUPFAM" id="SSF56672">
    <property type="entry name" value="DNA/RNA polymerases"/>
    <property type="match status" value="1"/>
</dbReference>
<dbReference type="InterPro" id="IPR050951">
    <property type="entry name" value="Retrovirus_Pol_polyprotein"/>
</dbReference>
<evidence type="ECO:0000313" key="3">
    <source>
        <dbReference type="RefSeq" id="XP_009777447.1"/>
    </source>
</evidence>
<dbReference type="PANTHER" id="PTHR37984:SF5">
    <property type="entry name" value="PROTEIN NYNRIN-LIKE"/>
    <property type="match status" value="1"/>
</dbReference>
<evidence type="ECO:0000256" key="1">
    <source>
        <dbReference type="SAM" id="MobiDB-lite"/>
    </source>
</evidence>
<reference evidence="3" key="2">
    <citation type="submission" date="2025-08" db="UniProtKB">
        <authorList>
            <consortium name="RefSeq"/>
        </authorList>
    </citation>
    <scope>IDENTIFICATION</scope>
    <source>
        <tissue evidence="3">Leaf</tissue>
    </source>
</reference>
<evidence type="ECO:0000313" key="2">
    <source>
        <dbReference type="Proteomes" id="UP000189701"/>
    </source>
</evidence>
<gene>
    <name evidence="3" type="primary">LOC104227015</name>
</gene>
<dbReference type="eggNOG" id="KOG0017">
    <property type="taxonomic scope" value="Eukaryota"/>
</dbReference>
<name>A0A1U7WBT2_NICSY</name>
<dbReference type="AlphaFoldDB" id="A0A1U7WBT2"/>
<organism evidence="2 3">
    <name type="scientific">Nicotiana sylvestris</name>
    <name type="common">Wood tobacco</name>
    <name type="synonym">South American tobacco</name>
    <dbReference type="NCBI Taxonomy" id="4096"/>
    <lineage>
        <taxon>Eukaryota</taxon>
        <taxon>Viridiplantae</taxon>
        <taxon>Streptophyta</taxon>
        <taxon>Embryophyta</taxon>
        <taxon>Tracheophyta</taxon>
        <taxon>Spermatophyta</taxon>
        <taxon>Magnoliopsida</taxon>
        <taxon>eudicotyledons</taxon>
        <taxon>Gunneridae</taxon>
        <taxon>Pentapetalae</taxon>
        <taxon>asterids</taxon>
        <taxon>lamiids</taxon>
        <taxon>Solanales</taxon>
        <taxon>Solanaceae</taxon>
        <taxon>Nicotianoideae</taxon>
        <taxon>Nicotianeae</taxon>
        <taxon>Nicotiana</taxon>
    </lineage>
</organism>
<dbReference type="STRING" id="4096.A0A1U7WBT2"/>
<feature type="compositionally biased region" description="Basic and acidic residues" evidence="1">
    <location>
        <begin position="22"/>
        <end position="31"/>
    </location>
</feature>
<dbReference type="FunFam" id="3.30.70.270:FF:000020">
    <property type="entry name" value="Transposon Tf2-6 polyprotein-like Protein"/>
    <property type="match status" value="1"/>
</dbReference>
<reference evidence="2" key="1">
    <citation type="journal article" date="2013" name="Genome Biol.">
        <title>Reference genomes and transcriptomes of Nicotiana sylvestris and Nicotiana tomentosiformis.</title>
        <authorList>
            <person name="Sierro N."/>
            <person name="Battey J.N."/>
            <person name="Ouadi S."/>
            <person name="Bovet L."/>
            <person name="Goepfert S."/>
            <person name="Bakaher N."/>
            <person name="Peitsch M.C."/>
            <person name="Ivanov N.V."/>
        </authorList>
    </citation>
    <scope>NUCLEOTIDE SEQUENCE [LARGE SCALE GENOMIC DNA]</scope>
</reference>
<dbReference type="Proteomes" id="UP000189701">
    <property type="component" value="Unplaced"/>
</dbReference>
<dbReference type="InterPro" id="IPR043128">
    <property type="entry name" value="Rev_trsase/Diguanyl_cyclase"/>
</dbReference>
<feature type="region of interest" description="Disordered" evidence="1">
    <location>
        <begin position="1"/>
        <end position="45"/>
    </location>
</feature>